<feature type="domain" description="PucR C-terminal helix-turn-helix" evidence="2">
    <location>
        <begin position="485"/>
        <end position="543"/>
    </location>
</feature>
<dbReference type="Gene3D" id="1.10.10.2840">
    <property type="entry name" value="PucR C-terminal helix-turn-helix domain"/>
    <property type="match status" value="1"/>
</dbReference>
<accession>A0ABW7B5Z0</accession>
<gene>
    <name evidence="3" type="ORF">ACGFZB_19445</name>
</gene>
<organism evidence="3 4">
    <name type="scientific">Streptomyces cinerochromogenes</name>
    <dbReference type="NCBI Taxonomy" id="66422"/>
    <lineage>
        <taxon>Bacteria</taxon>
        <taxon>Bacillati</taxon>
        <taxon>Actinomycetota</taxon>
        <taxon>Actinomycetes</taxon>
        <taxon>Kitasatosporales</taxon>
        <taxon>Streptomycetaceae</taxon>
        <taxon>Streptomyces</taxon>
    </lineage>
</organism>
<dbReference type="PANTHER" id="PTHR33744:SF1">
    <property type="entry name" value="DNA-BINDING TRANSCRIPTIONAL ACTIVATOR ADER"/>
    <property type="match status" value="1"/>
</dbReference>
<dbReference type="InterPro" id="IPR012914">
    <property type="entry name" value="PucR_dom"/>
</dbReference>
<evidence type="ECO:0000259" key="2">
    <source>
        <dbReference type="Pfam" id="PF13556"/>
    </source>
</evidence>
<reference evidence="3 4" key="1">
    <citation type="submission" date="2024-10" db="EMBL/GenBank/DDBJ databases">
        <title>The Natural Products Discovery Center: Release of the First 8490 Sequenced Strains for Exploring Actinobacteria Biosynthetic Diversity.</title>
        <authorList>
            <person name="Kalkreuter E."/>
            <person name="Kautsar S.A."/>
            <person name="Yang D."/>
            <person name="Bader C.D."/>
            <person name="Teijaro C.N."/>
            <person name="Fluegel L."/>
            <person name="Davis C.M."/>
            <person name="Simpson J.R."/>
            <person name="Lauterbach L."/>
            <person name="Steele A.D."/>
            <person name="Gui C."/>
            <person name="Meng S."/>
            <person name="Li G."/>
            <person name="Viehrig K."/>
            <person name="Ye F."/>
            <person name="Su P."/>
            <person name="Kiefer A.F."/>
            <person name="Nichols A."/>
            <person name="Cepeda A.J."/>
            <person name="Yan W."/>
            <person name="Fan B."/>
            <person name="Jiang Y."/>
            <person name="Adhikari A."/>
            <person name="Zheng C.-J."/>
            <person name="Schuster L."/>
            <person name="Cowan T.M."/>
            <person name="Smanski M.J."/>
            <person name="Chevrette M.G."/>
            <person name="De Carvalho L.P.S."/>
            <person name="Shen B."/>
        </authorList>
    </citation>
    <scope>NUCLEOTIDE SEQUENCE [LARGE SCALE GENOMIC DNA]</scope>
    <source>
        <strain evidence="3 4">NPDC048320</strain>
    </source>
</reference>
<dbReference type="PANTHER" id="PTHR33744">
    <property type="entry name" value="CARBOHYDRATE DIACID REGULATOR"/>
    <property type="match status" value="1"/>
</dbReference>
<dbReference type="Pfam" id="PF07905">
    <property type="entry name" value="PucR"/>
    <property type="match status" value="1"/>
</dbReference>
<dbReference type="InterPro" id="IPR025736">
    <property type="entry name" value="PucR_C-HTH_dom"/>
</dbReference>
<dbReference type="Pfam" id="PF13556">
    <property type="entry name" value="HTH_30"/>
    <property type="match status" value="1"/>
</dbReference>
<evidence type="ECO:0000313" key="3">
    <source>
        <dbReference type="EMBL" id="MFG3012594.1"/>
    </source>
</evidence>
<dbReference type="InterPro" id="IPR042070">
    <property type="entry name" value="PucR_C-HTH_sf"/>
</dbReference>
<proteinExistence type="predicted"/>
<evidence type="ECO:0000313" key="4">
    <source>
        <dbReference type="Proteomes" id="UP001604267"/>
    </source>
</evidence>
<comment type="caution">
    <text evidence="3">The sequence shown here is derived from an EMBL/GenBank/DDBJ whole genome shotgun (WGS) entry which is preliminary data.</text>
</comment>
<dbReference type="Proteomes" id="UP001604267">
    <property type="component" value="Unassembled WGS sequence"/>
</dbReference>
<sequence length="548" mass="57932">MDSRTDHRPDTQGAGITVQRALELPGLRSGLPEVLAGADRLGRTVRWVHAGEVPNIASLLKGGELLLTTGYGLGTRPAEQRAFVRTLAERGIAALVVELGPRFARLPAALVDTARAAGLPLVQLHREVPFVTVTEEIHTEIVNGHYALLQRAEEVHRRCTEALLGGGGVPQVLGILADFSGNPVFLETADARLLYAAGAGPEGADPLQVWEGLRGPHKEAPPPAGSVLVDVPGGGPGAAGSVRARLVLLPVRSPLAPVHRIAAERAAGILAVVLMQARQEEELAARGRGDFLTDLAEGRIAAEDAPAQARVLGFKPGGSPLLPVVMRIGDTLSPGGGWAVLARAVSEELAAVGVPVLLGVRPVEGRVLVLLGLRSESERAAVADRVAAALRAGVERAGMRRPGSPPPVVVVGVAGGWAAASAGLRHAAETATAAQGLTDRPWYDARRLDIDLLLWRLRDHPDLAAFVDRAIGPLRDHDHRSKPPLLPTLETYLAHAGRKAETARELHLNRQTLYNRLARIGELLGTDLDDPQTVLALSLALRARRHVP</sequence>
<evidence type="ECO:0000259" key="1">
    <source>
        <dbReference type="Pfam" id="PF07905"/>
    </source>
</evidence>
<keyword evidence="4" id="KW-1185">Reference proteome</keyword>
<feature type="domain" description="Purine catabolism PurC-like" evidence="1">
    <location>
        <begin position="22"/>
        <end position="141"/>
    </location>
</feature>
<protein>
    <submittedName>
        <fullName evidence="3">PucR family transcriptional regulator</fullName>
    </submittedName>
</protein>
<dbReference type="RefSeq" id="WP_392818710.1">
    <property type="nucleotide sequence ID" value="NZ_JBICYV010000009.1"/>
</dbReference>
<dbReference type="InterPro" id="IPR051448">
    <property type="entry name" value="CdaR-like_regulators"/>
</dbReference>
<dbReference type="EMBL" id="JBICYV010000009">
    <property type="protein sequence ID" value="MFG3012594.1"/>
    <property type="molecule type" value="Genomic_DNA"/>
</dbReference>
<name>A0ABW7B5Z0_9ACTN</name>